<comment type="caution">
    <text evidence="1">The sequence shown here is derived from an EMBL/GenBank/DDBJ whole genome shotgun (WGS) entry which is preliminary data.</text>
</comment>
<proteinExistence type="predicted"/>
<reference evidence="1 2" key="1">
    <citation type="submission" date="2019-02" db="EMBL/GenBank/DDBJ databases">
        <title>The genomic architecture of introgression among sibling species of bacteria.</title>
        <authorList>
            <person name="Cavassim M.I.A."/>
            <person name="Moeskjaer S."/>
            <person name="Moslemi C."/>
            <person name="Fields B."/>
            <person name="Bachmann A."/>
            <person name="Vilhjalmsson B."/>
            <person name="Schierup M.H."/>
            <person name="Young J.P.W."/>
            <person name="Andersen S.U."/>
        </authorList>
    </citation>
    <scope>NUCLEOTIDE SEQUENCE [LARGE SCALE GENOMIC DNA]</scope>
    <source>
        <strain evidence="1 2">SM42</strain>
    </source>
</reference>
<protein>
    <submittedName>
        <fullName evidence="1">Uncharacterized protein</fullName>
    </submittedName>
</protein>
<dbReference type="AlphaFoldDB" id="A0AAE8Q5W7"/>
<evidence type="ECO:0000313" key="1">
    <source>
        <dbReference type="EMBL" id="TBF00966.1"/>
    </source>
</evidence>
<dbReference type="Proteomes" id="UP000291892">
    <property type="component" value="Unassembled WGS sequence"/>
</dbReference>
<accession>A0AAE8Q5W7</accession>
<sequence length="139" mass="15877">MSDTDKPALTNAPQMYVHYCEEEGCKEWGGWGNSPSPAVPTRWWCFEHFPHKSYEQEQALRRKLEAADRRNKLGISSIELDARSGMQEGYTSKLENFGRPQGRGMGPEIFPLWLGGLKCGIVLVDLPRRPRKKKQEAEV</sequence>
<evidence type="ECO:0000313" key="2">
    <source>
        <dbReference type="Proteomes" id="UP000291892"/>
    </source>
</evidence>
<dbReference type="EMBL" id="SIKX01000009">
    <property type="protein sequence ID" value="TBF00966.1"/>
    <property type="molecule type" value="Genomic_DNA"/>
</dbReference>
<name>A0AAE8Q5W7_9HYPH</name>
<dbReference type="RefSeq" id="WP_130776060.1">
    <property type="nucleotide sequence ID" value="NZ_SIKX01000009.1"/>
</dbReference>
<organism evidence="1 2">
    <name type="scientific">Rhizobium ruizarguesonis</name>
    <dbReference type="NCBI Taxonomy" id="2081791"/>
    <lineage>
        <taxon>Bacteria</taxon>
        <taxon>Pseudomonadati</taxon>
        <taxon>Pseudomonadota</taxon>
        <taxon>Alphaproteobacteria</taxon>
        <taxon>Hyphomicrobiales</taxon>
        <taxon>Rhizobiaceae</taxon>
        <taxon>Rhizobium/Agrobacterium group</taxon>
        <taxon>Rhizobium</taxon>
    </lineage>
</organism>
<gene>
    <name evidence="1" type="ORF">ELG94_39550</name>
</gene>